<dbReference type="RefSeq" id="WP_132986352.1">
    <property type="nucleotide sequence ID" value="NZ_BMME01000001.1"/>
</dbReference>
<comment type="caution">
    <text evidence="2">The sequence shown here is derived from an EMBL/GenBank/DDBJ whole genome shotgun (WGS) entry which is preliminary data.</text>
</comment>
<protein>
    <recommendedName>
        <fullName evidence="4">Lipoprotein</fullName>
    </recommendedName>
</protein>
<gene>
    <name evidence="2" type="ORF">GCM10011394_16970</name>
</gene>
<keyword evidence="3" id="KW-1185">Reference proteome</keyword>
<dbReference type="Proteomes" id="UP000599009">
    <property type="component" value="Unassembled WGS sequence"/>
</dbReference>
<evidence type="ECO:0000313" key="2">
    <source>
        <dbReference type="EMBL" id="GGK08252.1"/>
    </source>
</evidence>
<dbReference type="EMBL" id="BMME01000001">
    <property type="protein sequence ID" value="GGK08252.1"/>
    <property type="molecule type" value="Genomic_DNA"/>
</dbReference>
<name>A0ABQ2EH15_9GAMM</name>
<proteinExistence type="predicted"/>
<feature type="signal peptide" evidence="1">
    <location>
        <begin position="1"/>
        <end position="21"/>
    </location>
</feature>
<organism evidence="2 3">
    <name type="scientific">Luteimonas terricola</name>
    <dbReference type="NCBI Taxonomy" id="645597"/>
    <lineage>
        <taxon>Bacteria</taxon>
        <taxon>Pseudomonadati</taxon>
        <taxon>Pseudomonadota</taxon>
        <taxon>Gammaproteobacteria</taxon>
        <taxon>Lysobacterales</taxon>
        <taxon>Lysobacteraceae</taxon>
        <taxon>Luteimonas</taxon>
    </lineage>
</organism>
<feature type="chain" id="PRO_5046258963" description="Lipoprotein" evidence="1">
    <location>
        <begin position="22"/>
        <end position="184"/>
    </location>
</feature>
<dbReference type="PROSITE" id="PS51257">
    <property type="entry name" value="PROKAR_LIPOPROTEIN"/>
    <property type="match status" value="1"/>
</dbReference>
<accession>A0ABQ2EH15</accession>
<evidence type="ECO:0008006" key="4">
    <source>
        <dbReference type="Google" id="ProtNLM"/>
    </source>
</evidence>
<reference evidence="3" key="1">
    <citation type="journal article" date="2019" name="Int. J. Syst. Evol. Microbiol.">
        <title>The Global Catalogue of Microorganisms (GCM) 10K type strain sequencing project: providing services to taxonomists for standard genome sequencing and annotation.</title>
        <authorList>
            <consortium name="The Broad Institute Genomics Platform"/>
            <consortium name="The Broad Institute Genome Sequencing Center for Infectious Disease"/>
            <person name="Wu L."/>
            <person name="Ma J."/>
        </authorList>
    </citation>
    <scope>NUCLEOTIDE SEQUENCE [LARGE SCALE GENOMIC DNA]</scope>
    <source>
        <strain evidence="3">CGMCC 1.8985</strain>
    </source>
</reference>
<sequence>MKQMLAFACGLFLAGCVGQEAAVPPSPGVAASGAVADGDAGMFCAEGEDVVFGCKLAQGHTVALCASPGLAPAGGELQYRENVPGEAADVAWPQDGTVASQAYRSGTLMYSGGGGAFLRFDREGRTYTVYTGIGRGWEKAGVLVQAQGNTVANLACDGEEVSAIGPELFARAGIPEDADGFEIP</sequence>
<keyword evidence="1" id="KW-0732">Signal</keyword>
<evidence type="ECO:0000256" key="1">
    <source>
        <dbReference type="SAM" id="SignalP"/>
    </source>
</evidence>
<evidence type="ECO:0000313" key="3">
    <source>
        <dbReference type="Proteomes" id="UP000599009"/>
    </source>
</evidence>